<evidence type="ECO:0000256" key="6">
    <source>
        <dbReference type="SAM" id="Phobius"/>
    </source>
</evidence>
<evidence type="ECO:0000259" key="7">
    <source>
        <dbReference type="Pfam" id="PF00482"/>
    </source>
</evidence>
<organism evidence="8 9">
    <name type="scientific">Aliiroseovarius salicola</name>
    <dbReference type="NCBI Taxonomy" id="3009082"/>
    <lineage>
        <taxon>Bacteria</taxon>
        <taxon>Pseudomonadati</taxon>
        <taxon>Pseudomonadota</taxon>
        <taxon>Alphaproteobacteria</taxon>
        <taxon>Rhodobacterales</taxon>
        <taxon>Paracoccaceae</taxon>
        <taxon>Aliiroseovarius</taxon>
    </lineage>
</organism>
<dbReference type="Pfam" id="PF00482">
    <property type="entry name" value="T2SSF"/>
    <property type="match status" value="1"/>
</dbReference>
<dbReference type="Proteomes" id="UP001528040">
    <property type="component" value="Unassembled WGS sequence"/>
</dbReference>
<evidence type="ECO:0000256" key="2">
    <source>
        <dbReference type="ARBA" id="ARBA00022475"/>
    </source>
</evidence>
<dbReference type="PANTHER" id="PTHR35007">
    <property type="entry name" value="INTEGRAL MEMBRANE PROTEIN-RELATED"/>
    <property type="match status" value="1"/>
</dbReference>
<sequence>MDTTLLPIIAAIFLSVLLLVFTLTNYITNKREVRRNLARIRATSAGRKDYTEKQLDQVLSEENDTARYFFEVLRNDAPDSLRPRLIRAGFFSRRASFYFNLFRALIALVVFVSVWTGLYALDSSIRPLLVLLFAVAFSGASFILANVALDRLGKRKETEYRKLFPDFMDLLIVCVDAGLGIDAALDRVAREFLITNPDFGTHLSIVVLELRAGRPIHDALTNFATQIDLEEARSLATLFRQSIELGSSVGKTLRVFSAEMRTLRIVRAEEKANALPVKMLFPLALFLFPVNLVIVLVPVLIAIMKMFLNLNPPI</sequence>
<name>A0ABT4VXV5_9RHOB</name>
<dbReference type="RefSeq" id="WP_271052700.1">
    <property type="nucleotide sequence ID" value="NZ_JAQIIO010000001.1"/>
</dbReference>
<gene>
    <name evidence="8" type="ORF">O2N63_03250</name>
</gene>
<reference evidence="8 9" key="1">
    <citation type="submission" date="2023-01" db="EMBL/GenBank/DDBJ databases">
        <authorList>
            <person name="Yoon J.-W."/>
        </authorList>
    </citation>
    <scope>NUCLEOTIDE SEQUENCE [LARGE SCALE GENOMIC DNA]</scope>
    <source>
        <strain evidence="8 9">KMU-50</strain>
    </source>
</reference>
<feature type="domain" description="Type II secretion system protein GspF" evidence="7">
    <location>
        <begin position="167"/>
        <end position="296"/>
    </location>
</feature>
<evidence type="ECO:0000256" key="4">
    <source>
        <dbReference type="ARBA" id="ARBA00022989"/>
    </source>
</evidence>
<feature type="transmembrane region" description="Helical" evidence="6">
    <location>
        <begin position="6"/>
        <end position="27"/>
    </location>
</feature>
<comment type="subcellular location">
    <subcellularLocation>
        <location evidence="1">Cell membrane</location>
        <topology evidence="1">Multi-pass membrane protein</topology>
    </subcellularLocation>
</comment>
<keyword evidence="3 6" id="KW-0812">Transmembrane</keyword>
<accession>A0ABT4VXV5</accession>
<feature type="transmembrane region" description="Helical" evidence="6">
    <location>
        <begin position="127"/>
        <end position="149"/>
    </location>
</feature>
<dbReference type="InterPro" id="IPR018076">
    <property type="entry name" value="T2SS_GspF_dom"/>
</dbReference>
<feature type="transmembrane region" description="Helical" evidence="6">
    <location>
        <begin position="280"/>
        <end position="304"/>
    </location>
</feature>
<evidence type="ECO:0000256" key="1">
    <source>
        <dbReference type="ARBA" id="ARBA00004651"/>
    </source>
</evidence>
<dbReference type="PANTHER" id="PTHR35007:SF2">
    <property type="entry name" value="PILUS ASSEMBLE PROTEIN"/>
    <property type="match status" value="1"/>
</dbReference>
<proteinExistence type="predicted"/>
<evidence type="ECO:0000313" key="8">
    <source>
        <dbReference type="EMBL" id="MDA5093095.1"/>
    </source>
</evidence>
<dbReference type="EMBL" id="JAQIIO010000001">
    <property type="protein sequence ID" value="MDA5093095.1"/>
    <property type="molecule type" value="Genomic_DNA"/>
</dbReference>
<feature type="transmembrane region" description="Helical" evidence="6">
    <location>
        <begin position="97"/>
        <end position="121"/>
    </location>
</feature>
<evidence type="ECO:0000256" key="5">
    <source>
        <dbReference type="ARBA" id="ARBA00023136"/>
    </source>
</evidence>
<evidence type="ECO:0000256" key="3">
    <source>
        <dbReference type="ARBA" id="ARBA00022692"/>
    </source>
</evidence>
<keyword evidence="9" id="KW-1185">Reference proteome</keyword>
<comment type="caution">
    <text evidence="8">The sequence shown here is derived from an EMBL/GenBank/DDBJ whole genome shotgun (WGS) entry which is preliminary data.</text>
</comment>
<keyword evidence="2" id="KW-1003">Cell membrane</keyword>
<evidence type="ECO:0000313" key="9">
    <source>
        <dbReference type="Proteomes" id="UP001528040"/>
    </source>
</evidence>
<keyword evidence="4 6" id="KW-1133">Transmembrane helix</keyword>
<protein>
    <submittedName>
        <fullName evidence="8">Type II secretion system F family protein</fullName>
    </submittedName>
</protein>
<keyword evidence="5 6" id="KW-0472">Membrane</keyword>